<dbReference type="EC" id="4.2.99.18" evidence="4"/>
<dbReference type="SMART" id="SM00481">
    <property type="entry name" value="POLIIIAc"/>
    <property type="match status" value="1"/>
</dbReference>
<evidence type="ECO:0000256" key="18">
    <source>
        <dbReference type="ARBA" id="ARBA00044632"/>
    </source>
</evidence>
<evidence type="ECO:0000256" key="19">
    <source>
        <dbReference type="ARBA" id="ARBA00044678"/>
    </source>
</evidence>
<dbReference type="Pfam" id="PF14791">
    <property type="entry name" value="DNA_pol_B_thumb"/>
    <property type="match status" value="1"/>
</dbReference>
<keyword evidence="10" id="KW-0235">DNA replication</keyword>
<evidence type="ECO:0000256" key="20">
    <source>
        <dbReference type="ARBA" id="ARBA00045548"/>
    </source>
</evidence>
<feature type="domain" description="Helix-hairpin-helix DNA-binding motif class 1" evidence="22">
    <location>
        <begin position="129"/>
        <end position="148"/>
    </location>
</feature>
<evidence type="ECO:0000256" key="3">
    <source>
        <dbReference type="ARBA" id="ARBA00012417"/>
    </source>
</evidence>
<dbReference type="Pfam" id="PF14716">
    <property type="entry name" value="HHH_8"/>
    <property type="match status" value="1"/>
</dbReference>
<dbReference type="PRINTS" id="PR00870">
    <property type="entry name" value="DNAPOLXBETA"/>
</dbReference>
<dbReference type="InterPro" id="IPR003583">
    <property type="entry name" value="Hlx-hairpin-Hlx_DNA-bd_motif"/>
</dbReference>
<evidence type="ECO:0000256" key="6">
    <source>
        <dbReference type="ARBA" id="ARBA00022481"/>
    </source>
</evidence>
<evidence type="ECO:0000256" key="11">
    <source>
        <dbReference type="ARBA" id="ARBA00022763"/>
    </source>
</evidence>
<evidence type="ECO:0000256" key="2">
    <source>
        <dbReference type="ARBA" id="ARBA00004496"/>
    </source>
</evidence>
<keyword evidence="6" id="KW-0488">Methylation</keyword>
<dbReference type="InterPro" id="IPR002054">
    <property type="entry name" value="DNA-dir_DNA_pol_X"/>
</dbReference>
<dbReference type="InterPro" id="IPR004013">
    <property type="entry name" value="PHP_dom"/>
</dbReference>
<evidence type="ECO:0000256" key="10">
    <source>
        <dbReference type="ARBA" id="ARBA00022705"/>
    </source>
</evidence>
<dbReference type="Gene3D" id="1.10.150.20">
    <property type="entry name" value="5' to 3' exonuclease, C-terminal subdomain"/>
    <property type="match status" value="1"/>
</dbReference>
<comment type="function">
    <text evidence="20">Repair polymerase that plays a key role in base-excision repair. During this process, the damaged base is excised by specific DNA glycosylases, the DNA backbone is nicked at the abasic site by an apurinic/apyrimidic (AP) endonuclease, and POLB removes 5'-deoxyribose-phosphate from the preincised AP site acting as a 5'-deoxyribose-phosphate lyase (5'-dRP lyase); through its DNA polymerase activity, it adds one nucleotide to the 3' end of the arising single-nucleotide gap. Conducts 'gap-filling' DNA synthesis in a stepwise distributive fashion rather than in a processive fashion as for other DNA polymerases. It is also able to cleave sugar-phosphate bonds 3' to an intact AP site, acting as an AP lyase.</text>
</comment>
<evidence type="ECO:0000256" key="17">
    <source>
        <dbReference type="ARBA" id="ARBA00035726"/>
    </source>
</evidence>
<evidence type="ECO:0000256" key="9">
    <source>
        <dbReference type="ARBA" id="ARBA00022695"/>
    </source>
</evidence>
<dbReference type="InterPro" id="IPR029398">
    <property type="entry name" value="PolB_thumb"/>
</dbReference>
<dbReference type="InterPro" id="IPR043519">
    <property type="entry name" value="NT_sf"/>
</dbReference>
<dbReference type="CDD" id="cd00141">
    <property type="entry name" value="NT_POLXc"/>
    <property type="match status" value="1"/>
</dbReference>
<keyword evidence="25" id="KW-0269">Exonuclease</keyword>
<dbReference type="InterPro" id="IPR037160">
    <property type="entry name" value="DNA_Pol_thumb_sf"/>
</dbReference>
<dbReference type="NCBIfam" id="NF006375">
    <property type="entry name" value="PRK08609.1"/>
    <property type="match status" value="1"/>
</dbReference>
<proteinExistence type="predicted"/>
<dbReference type="Pfam" id="PF02811">
    <property type="entry name" value="PHP"/>
    <property type="match status" value="1"/>
</dbReference>
<evidence type="ECO:0000259" key="24">
    <source>
        <dbReference type="SMART" id="SM00483"/>
    </source>
</evidence>
<comment type="catalytic activity">
    <reaction evidence="18">
        <text>2'-deoxyribonucleotide-(2'-deoxyribose 5'-phosphate)-2'-deoxyribonucleotide-DNA = a 3'-end 2'-deoxyribonucleotide-(2,3-dehydro-2,3-deoxyribose 5'-phosphate)-DNA + a 5'-end 5'-phospho-2'-deoxyribonucleoside-DNA + H(+)</text>
        <dbReference type="Rhea" id="RHEA:66592"/>
        <dbReference type="Rhea" id="RHEA-COMP:13180"/>
        <dbReference type="Rhea" id="RHEA-COMP:16897"/>
        <dbReference type="Rhea" id="RHEA-COMP:17067"/>
        <dbReference type="ChEBI" id="CHEBI:15378"/>
        <dbReference type="ChEBI" id="CHEBI:136412"/>
        <dbReference type="ChEBI" id="CHEBI:157695"/>
        <dbReference type="ChEBI" id="CHEBI:167181"/>
        <dbReference type="EC" id="4.2.99.18"/>
    </reaction>
</comment>
<evidence type="ECO:0000256" key="1">
    <source>
        <dbReference type="ARBA" id="ARBA00001946"/>
    </source>
</evidence>
<feature type="domain" description="DNA-directed DNA polymerase X" evidence="24">
    <location>
        <begin position="3"/>
        <end position="320"/>
    </location>
</feature>
<evidence type="ECO:0000256" key="8">
    <source>
        <dbReference type="ARBA" id="ARBA00022679"/>
    </source>
</evidence>
<keyword evidence="11" id="KW-0227">DNA damage</keyword>
<dbReference type="SUPFAM" id="SSF81301">
    <property type="entry name" value="Nucleotidyltransferase"/>
    <property type="match status" value="1"/>
</dbReference>
<keyword evidence="25" id="KW-0540">Nuclease</keyword>
<dbReference type="Gene3D" id="1.10.150.110">
    <property type="entry name" value="DNA polymerase beta, N-terminal domain-like"/>
    <property type="match status" value="1"/>
</dbReference>
<comment type="cofactor">
    <cofactor evidence="1">
        <name>Mg(2+)</name>
        <dbReference type="ChEBI" id="CHEBI:18420"/>
    </cofactor>
</comment>
<dbReference type="Pfam" id="PF14520">
    <property type="entry name" value="HHH_5"/>
    <property type="match status" value="1"/>
</dbReference>
<feature type="domain" description="Helix-hairpin-helix DNA-binding motif class 1" evidence="22">
    <location>
        <begin position="94"/>
        <end position="113"/>
    </location>
</feature>
<dbReference type="InterPro" id="IPR010996">
    <property type="entry name" value="HHH_MUS81"/>
</dbReference>
<organism evidence="25 26">
    <name type="scientific">Pendulispora rubella</name>
    <dbReference type="NCBI Taxonomy" id="2741070"/>
    <lineage>
        <taxon>Bacteria</taxon>
        <taxon>Pseudomonadati</taxon>
        <taxon>Myxococcota</taxon>
        <taxon>Myxococcia</taxon>
        <taxon>Myxococcales</taxon>
        <taxon>Sorangiineae</taxon>
        <taxon>Pendulisporaceae</taxon>
        <taxon>Pendulispora</taxon>
    </lineage>
</organism>
<evidence type="ECO:0000256" key="7">
    <source>
        <dbReference type="ARBA" id="ARBA00022634"/>
    </source>
</evidence>
<dbReference type="PANTHER" id="PTHR36928">
    <property type="entry name" value="PHOSPHATASE YCDX-RELATED"/>
    <property type="match status" value="1"/>
</dbReference>
<dbReference type="InterPro" id="IPR003141">
    <property type="entry name" value="Pol/His_phosphatase_N"/>
</dbReference>
<reference evidence="25" key="1">
    <citation type="submission" date="2021-12" db="EMBL/GenBank/DDBJ databases">
        <title>Discovery of the Pendulisporaceae a myxobacterial family with distinct sporulation behavior and unique specialized metabolism.</title>
        <authorList>
            <person name="Garcia R."/>
            <person name="Popoff A."/>
            <person name="Bader C.D."/>
            <person name="Loehr J."/>
            <person name="Walesch S."/>
            <person name="Walt C."/>
            <person name="Boldt J."/>
            <person name="Bunk B."/>
            <person name="Haeckl F.J.F.P.J."/>
            <person name="Gunesch A.P."/>
            <person name="Birkelbach J."/>
            <person name="Nuebel U."/>
            <person name="Pietschmann T."/>
            <person name="Bach T."/>
            <person name="Mueller R."/>
        </authorList>
    </citation>
    <scope>NUCLEOTIDE SEQUENCE</scope>
    <source>
        <strain evidence="25">MSr11367</strain>
    </source>
</reference>
<keyword evidence="7" id="KW-0237">DNA synthesis</keyword>
<gene>
    <name evidence="25" type="primary">polX</name>
    <name evidence="25" type="ORF">LVJ94_17820</name>
</gene>
<keyword evidence="9" id="KW-0548">Nucleotidyltransferase</keyword>
<dbReference type="InterPro" id="IPR002008">
    <property type="entry name" value="DNA_pol_X_beta-like"/>
</dbReference>
<protein>
    <recommendedName>
        <fullName evidence="5">DNA polymerase beta</fullName>
        <ecNumber evidence="3">2.7.7.7</ecNumber>
        <ecNumber evidence="4">4.2.99.18</ecNumber>
    </recommendedName>
    <alternativeName>
        <fullName evidence="16">5'-deoxyribose-phosphate lyase</fullName>
    </alternativeName>
    <alternativeName>
        <fullName evidence="17">AP lyase</fullName>
    </alternativeName>
</protein>
<comment type="catalytic activity">
    <reaction evidence="19">
        <text>a 5'-end 2'-deoxyribose-2'-deoxyribonucleotide-DNA = (2E,4S)-4-hydroxypenten-2-al-5-phosphate + a 5'-end 5'-phospho-2'-deoxyribonucleoside-DNA + H(+)</text>
        <dbReference type="Rhea" id="RHEA:76255"/>
        <dbReference type="Rhea" id="RHEA-COMP:13180"/>
        <dbReference type="Rhea" id="RHEA-COMP:18657"/>
        <dbReference type="ChEBI" id="CHEBI:15378"/>
        <dbReference type="ChEBI" id="CHEBI:136412"/>
        <dbReference type="ChEBI" id="CHEBI:195194"/>
        <dbReference type="ChEBI" id="CHEBI:195195"/>
    </reaction>
</comment>
<dbReference type="Proteomes" id="UP001374803">
    <property type="component" value="Chromosome"/>
</dbReference>
<dbReference type="RefSeq" id="WP_394838751.1">
    <property type="nucleotide sequence ID" value="NZ_CP089929.1"/>
</dbReference>
<keyword evidence="14" id="KW-0915">Sodium</keyword>
<evidence type="ECO:0000256" key="21">
    <source>
        <dbReference type="ARBA" id="ARBA00049244"/>
    </source>
</evidence>
<evidence type="ECO:0000259" key="23">
    <source>
        <dbReference type="SMART" id="SM00481"/>
    </source>
</evidence>
<evidence type="ECO:0000256" key="16">
    <source>
        <dbReference type="ARBA" id="ARBA00035717"/>
    </source>
</evidence>
<dbReference type="CDD" id="cd07436">
    <property type="entry name" value="PHP_PolX"/>
    <property type="match status" value="1"/>
</dbReference>
<dbReference type="InterPro" id="IPR047967">
    <property type="entry name" value="PolX_PHP"/>
</dbReference>
<keyword evidence="13" id="KW-0239">DNA-directed DNA polymerase</keyword>
<name>A0ABZ2LDV6_9BACT</name>
<dbReference type="SMART" id="SM00483">
    <property type="entry name" value="POLXc"/>
    <property type="match status" value="1"/>
</dbReference>
<evidence type="ECO:0000313" key="25">
    <source>
        <dbReference type="EMBL" id="WXB09079.1"/>
    </source>
</evidence>
<dbReference type="InterPro" id="IPR022311">
    <property type="entry name" value="PolX-like"/>
</dbReference>
<dbReference type="EC" id="2.7.7.7" evidence="3"/>
<dbReference type="Gene3D" id="3.30.210.10">
    <property type="entry name" value="DNA polymerase, thumb domain"/>
    <property type="match status" value="1"/>
</dbReference>
<keyword evidence="12" id="KW-0832">Ubl conjugation</keyword>
<dbReference type="EMBL" id="CP089983">
    <property type="protein sequence ID" value="WXB09079.1"/>
    <property type="molecule type" value="Genomic_DNA"/>
</dbReference>
<feature type="domain" description="Polymerase/histidinol phosphatase N-terminal" evidence="23">
    <location>
        <begin position="342"/>
        <end position="421"/>
    </location>
</feature>
<dbReference type="SUPFAM" id="SSF89550">
    <property type="entry name" value="PHP domain-like"/>
    <property type="match status" value="1"/>
</dbReference>
<evidence type="ECO:0000256" key="15">
    <source>
        <dbReference type="ARBA" id="ARBA00023204"/>
    </source>
</evidence>
<dbReference type="InterPro" id="IPR016195">
    <property type="entry name" value="Pol/histidinol_Pase-like"/>
</dbReference>
<dbReference type="Gene3D" id="3.20.20.140">
    <property type="entry name" value="Metal-dependent hydrolases"/>
    <property type="match status" value="1"/>
</dbReference>
<comment type="subcellular location">
    <subcellularLocation>
        <location evidence="2">Cytoplasm</location>
    </subcellularLocation>
</comment>
<keyword evidence="15" id="KW-0234">DNA repair</keyword>
<dbReference type="Gene3D" id="3.30.460.10">
    <property type="entry name" value="Beta Polymerase, domain 2"/>
    <property type="match status" value="1"/>
</dbReference>
<evidence type="ECO:0000256" key="4">
    <source>
        <dbReference type="ARBA" id="ARBA00012720"/>
    </source>
</evidence>
<keyword evidence="8" id="KW-0808">Transferase</keyword>
<evidence type="ECO:0000256" key="13">
    <source>
        <dbReference type="ARBA" id="ARBA00022932"/>
    </source>
</evidence>
<dbReference type="PANTHER" id="PTHR36928:SF1">
    <property type="entry name" value="PHOSPHATASE YCDX-RELATED"/>
    <property type="match status" value="1"/>
</dbReference>
<keyword evidence="25" id="KW-0378">Hydrolase</keyword>
<evidence type="ECO:0000256" key="5">
    <source>
        <dbReference type="ARBA" id="ARBA00020020"/>
    </source>
</evidence>
<dbReference type="SUPFAM" id="SSF47802">
    <property type="entry name" value="DNA polymerase beta, N-terminal domain-like"/>
    <property type="match status" value="1"/>
</dbReference>
<dbReference type="InterPro" id="IPR027421">
    <property type="entry name" value="DNA_pol_lamdba_lyase_dom_sf"/>
</dbReference>
<dbReference type="SMART" id="SM00278">
    <property type="entry name" value="HhH1"/>
    <property type="match status" value="3"/>
</dbReference>
<accession>A0ABZ2LDV6</accession>
<evidence type="ECO:0000256" key="12">
    <source>
        <dbReference type="ARBA" id="ARBA00022843"/>
    </source>
</evidence>
<feature type="domain" description="Helix-hairpin-helix DNA-binding motif class 1" evidence="22">
    <location>
        <begin position="54"/>
        <end position="73"/>
    </location>
</feature>
<comment type="catalytic activity">
    <reaction evidence="21">
        <text>DNA(n) + a 2'-deoxyribonucleoside 5'-triphosphate = DNA(n+1) + diphosphate</text>
        <dbReference type="Rhea" id="RHEA:22508"/>
        <dbReference type="Rhea" id="RHEA-COMP:17339"/>
        <dbReference type="Rhea" id="RHEA-COMP:17340"/>
        <dbReference type="ChEBI" id="CHEBI:33019"/>
        <dbReference type="ChEBI" id="CHEBI:61560"/>
        <dbReference type="ChEBI" id="CHEBI:173112"/>
        <dbReference type="EC" id="2.7.7.7"/>
    </reaction>
</comment>
<sequence length="582" mass="63455">MSDSKQDVLDMLHELAELTMIEEGDPQSFRVRAYESAANAIEAQATDLGKLTAKDFQKIEGIGKSTAEKIRELLDTGKVEKLEVLRQKHPPSVVALLRIQGLGPKAVKRLRAELDVHSIDDLRAALAAQKLRGLKGFGAKSEEKLAASLARLEQQGTTSRTPISVALPLANRVVARMLELPGVTHASYCGSLRRFCETVGDVDIMVAGGDPARVMEAFVSMNLVERVLVQGDSKTSVVTKRGTQVDLRVVAQHQLGAALMYFTGSKGHNIKLRQRALTRGWTLNEYALSELEGGKVVASETEEQIYEALGLRFIPPMLREDAGEIEAAETGSLPRRMGKVMGDFHVHTTVSGDGRSSIEDVVAAAKARGYAVLALTDHAEGTLSGVGREAFLEQREKIRAMQAELGDSLKLLHGVELNIGPNGELDYDLEFRRGFDFCLASVHDHFELDRAAQTKRIVTAMQDPTVRMIGHLSARMIGGRPPIELDLDAILEAAESTGTALEVNGALPRLDMSVEALRRARGRDIQFVLTSDAHHADELERVRYASLNAERAWVDPDRVVNAGTAERLIAWTQAKRDGGGSA</sequence>
<dbReference type="InterPro" id="IPR050243">
    <property type="entry name" value="PHP_phosphatase"/>
</dbReference>
<evidence type="ECO:0000313" key="26">
    <source>
        <dbReference type="Proteomes" id="UP001374803"/>
    </source>
</evidence>
<keyword evidence="26" id="KW-1185">Reference proteome</keyword>
<dbReference type="PIRSF" id="PIRSF005047">
    <property type="entry name" value="UCP005047_YshC"/>
    <property type="match status" value="1"/>
</dbReference>
<evidence type="ECO:0000259" key="22">
    <source>
        <dbReference type="SMART" id="SM00278"/>
    </source>
</evidence>
<evidence type="ECO:0000256" key="14">
    <source>
        <dbReference type="ARBA" id="ARBA00023053"/>
    </source>
</evidence>
<dbReference type="GO" id="GO:0004527">
    <property type="term" value="F:exonuclease activity"/>
    <property type="evidence" value="ECO:0007669"/>
    <property type="project" value="UniProtKB-KW"/>
</dbReference>